<dbReference type="SUPFAM" id="SSF51971">
    <property type="entry name" value="Nucleotide-binding domain"/>
    <property type="match status" value="2"/>
</dbReference>
<feature type="domain" description="Dihydroprymidine dehydrogenase" evidence="6">
    <location>
        <begin position="25"/>
        <end position="132"/>
    </location>
</feature>
<dbReference type="InterPro" id="IPR009051">
    <property type="entry name" value="Helical_ferredxn"/>
</dbReference>
<evidence type="ECO:0000256" key="3">
    <source>
        <dbReference type="ARBA" id="ARBA00023164"/>
    </source>
</evidence>
<evidence type="ECO:0000256" key="1">
    <source>
        <dbReference type="ARBA" id="ARBA00022605"/>
    </source>
</evidence>
<dbReference type="PANTHER" id="PTHR43100">
    <property type="entry name" value="GLUTAMATE SYNTHASE [NADPH] SMALL CHAIN"/>
    <property type="match status" value="1"/>
</dbReference>
<dbReference type="RefSeq" id="WP_221045525.1">
    <property type="nucleotide sequence ID" value="NZ_AP024828.1"/>
</dbReference>
<gene>
    <name evidence="7" type="primary">gltD</name>
    <name evidence="7" type="ORF">MTY59_20490</name>
</gene>
<keyword evidence="3" id="KW-0314">Glutamate biosynthesis</keyword>
<keyword evidence="1" id="KW-0028">Amino-acid biosynthesis</keyword>
<dbReference type="PRINTS" id="PR00419">
    <property type="entry name" value="ADXRDTASE"/>
</dbReference>
<dbReference type="InterPro" id="IPR051394">
    <property type="entry name" value="Glutamate_Synthase"/>
</dbReference>
<evidence type="ECO:0000259" key="6">
    <source>
        <dbReference type="Pfam" id="PF14691"/>
    </source>
</evidence>
<keyword evidence="2" id="KW-0560">Oxidoreductase</keyword>
<proteinExistence type="predicted"/>
<feature type="domain" description="FAD/NAD(P)-binding" evidence="5">
    <location>
        <begin position="145"/>
        <end position="459"/>
    </location>
</feature>
<evidence type="ECO:0000259" key="5">
    <source>
        <dbReference type="Pfam" id="PF07992"/>
    </source>
</evidence>
<evidence type="ECO:0000313" key="8">
    <source>
        <dbReference type="Proteomes" id="UP000826012"/>
    </source>
</evidence>
<keyword evidence="8" id="KW-1185">Reference proteome</keyword>
<protein>
    <submittedName>
        <fullName evidence="7">Glutamate synthase [NADPH] small chain</fullName>
    </submittedName>
</protein>
<accession>A0ABN6IJD6</accession>
<dbReference type="InterPro" id="IPR036188">
    <property type="entry name" value="FAD/NAD-bd_sf"/>
</dbReference>
<dbReference type="Pfam" id="PF14691">
    <property type="entry name" value="Fer4_20"/>
    <property type="match status" value="1"/>
</dbReference>
<comment type="pathway">
    <text evidence="4">Amino-acid biosynthesis.</text>
</comment>
<dbReference type="EMBL" id="AP024828">
    <property type="protein sequence ID" value="BCZ22194.1"/>
    <property type="molecule type" value="Genomic_DNA"/>
</dbReference>
<dbReference type="NCBIfam" id="TIGR01317">
    <property type="entry name" value="GOGAT_sm_gam"/>
    <property type="match status" value="1"/>
</dbReference>
<evidence type="ECO:0000256" key="2">
    <source>
        <dbReference type="ARBA" id="ARBA00023002"/>
    </source>
</evidence>
<sequence>MADPSGFLKYTHRELPKRRPVPIRLRDWHEVYEEFDNETLREQATRCMDCGIPFCHNGCPLGNLIPEWNDLVRRDRWRDAIERLHATNNFPDFTGRLCPAPCEPACVLGINQDPVTIKQIELEIIDKAFDEGWVRPLPPDTKTGKKVAVVGSGPAGLAAAQQLTRAGHTVTVFERADRIGGLLRYGIPEFKMEKRVLDRRLDQMRAEGTEFRTGVNVGVDITAEQLRADFEAVVLAGGATDARDLPIPGRELDGIHQAMEYLPWGNRVQEGDDVLGPDGEPPITAKDKNVVIIGGGDTGADCLGTAHRQGATIIHQFEIMPRPPETRAPSTPWPTYPLMYRVSSAHEEGGERVFSVNTEEFVGEDGHVTGLKAHEVTMQDGKFVKVEGSEFELEVDLVLLAMGFVGPEKEGLLSDLEVKLTERGNVARGADFDTSVPGVFVAGDMGRGQSLIVWAIAEGRAAAAAADRFLMGSTALPAPVKPTAVPLQ</sequence>
<dbReference type="Proteomes" id="UP000826012">
    <property type="component" value="Chromosome"/>
</dbReference>
<dbReference type="Gene3D" id="1.10.1060.10">
    <property type="entry name" value="Alpha-helical ferredoxin"/>
    <property type="match status" value="1"/>
</dbReference>
<dbReference type="Pfam" id="PF07992">
    <property type="entry name" value="Pyr_redox_2"/>
    <property type="match status" value="1"/>
</dbReference>
<organism evidence="7 8">
    <name type="scientific">Mycobacterium senriense</name>
    <dbReference type="NCBI Taxonomy" id="2775496"/>
    <lineage>
        <taxon>Bacteria</taxon>
        <taxon>Bacillati</taxon>
        <taxon>Actinomycetota</taxon>
        <taxon>Actinomycetes</taxon>
        <taxon>Mycobacteriales</taxon>
        <taxon>Mycobacteriaceae</taxon>
        <taxon>Mycobacterium</taxon>
        <taxon>Mycobacterium avium complex (MAC)</taxon>
    </lineage>
</organism>
<dbReference type="SUPFAM" id="SSF46548">
    <property type="entry name" value="alpha-helical ferredoxin"/>
    <property type="match status" value="1"/>
</dbReference>
<dbReference type="PANTHER" id="PTHR43100:SF1">
    <property type="entry name" value="GLUTAMATE SYNTHASE [NADPH] SMALL CHAIN"/>
    <property type="match status" value="1"/>
</dbReference>
<evidence type="ECO:0000256" key="4">
    <source>
        <dbReference type="ARBA" id="ARBA00029440"/>
    </source>
</evidence>
<dbReference type="InterPro" id="IPR028261">
    <property type="entry name" value="DPD_II"/>
</dbReference>
<dbReference type="InterPro" id="IPR006005">
    <property type="entry name" value="Glut_synth_ssu1"/>
</dbReference>
<reference evidence="7 8" key="1">
    <citation type="submission" date="2021-07" db="EMBL/GenBank/DDBJ databases">
        <title>Complete genome sequence of nontuberculous Mycobacterium sp. TY59.</title>
        <authorList>
            <person name="Fukushima K."/>
        </authorList>
    </citation>
    <scope>NUCLEOTIDE SEQUENCE [LARGE SCALE GENOMIC DNA]</scope>
    <source>
        <strain evidence="7 8">TY59</strain>
    </source>
</reference>
<dbReference type="Gene3D" id="3.50.50.60">
    <property type="entry name" value="FAD/NAD(P)-binding domain"/>
    <property type="match status" value="2"/>
</dbReference>
<name>A0ABN6IJD6_9MYCO</name>
<dbReference type="InterPro" id="IPR023753">
    <property type="entry name" value="FAD/NAD-binding_dom"/>
</dbReference>
<evidence type="ECO:0000313" key="7">
    <source>
        <dbReference type="EMBL" id="BCZ22194.1"/>
    </source>
</evidence>